<keyword evidence="3" id="KW-1185">Reference proteome</keyword>
<protein>
    <submittedName>
        <fullName evidence="2">Uncharacterized protein</fullName>
    </submittedName>
</protein>
<organism evidence="2 3">
    <name type="scientific">Lentilactobacillus raoultii</name>
    <dbReference type="NCBI Taxonomy" id="1987503"/>
    <lineage>
        <taxon>Bacteria</taxon>
        <taxon>Bacillati</taxon>
        <taxon>Bacillota</taxon>
        <taxon>Bacilli</taxon>
        <taxon>Lactobacillales</taxon>
        <taxon>Lactobacillaceae</taxon>
        <taxon>Lentilactobacillus</taxon>
    </lineage>
</organism>
<accession>A0ABW3PKD2</accession>
<proteinExistence type="predicted"/>
<evidence type="ECO:0000313" key="3">
    <source>
        <dbReference type="Proteomes" id="UP001597156"/>
    </source>
</evidence>
<dbReference type="RefSeq" id="WP_191981386.1">
    <property type="nucleotide sequence ID" value="NZ_JBHTLH010000015.1"/>
</dbReference>
<comment type="caution">
    <text evidence="2">The sequence shown here is derived from an EMBL/GenBank/DDBJ whole genome shotgun (WGS) entry which is preliminary data.</text>
</comment>
<sequence length="117" mass="13262">MADSNVDPKVDPKELNPNHTHSLACGHTKILHNGHIDYVEANGHLHHKHGDHWDECKIEVSDKNPDAENHVEGELHNQYCGHERIPHGDHYDYLVNGRLQHVHGDHVDDHGPVDVVN</sequence>
<evidence type="ECO:0000313" key="2">
    <source>
        <dbReference type="EMBL" id="MFD1124768.1"/>
    </source>
</evidence>
<reference evidence="3" key="1">
    <citation type="journal article" date="2019" name="Int. J. Syst. Evol. Microbiol.">
        <title>The Global Catalogue of Microorganisms (GCM) 10K type strain sequencing project: providing services to taxonomists for standard genome sequencing and annotation.</title>
        <authorList>
            <consortium name="The Broad Institute Genomics Platform"/>
            <consortium name="The Broad Institute Genome Sequencing Center for Infectious Disease"/>
            <person name="Wu L."/>
            <person name="Ma J."/>
        </authorList>
    </citation>
    <scope>NUCLEOTIDE SEQUENCE [LARGE SCALE GENOMIC DNA]</scope>
    <source>
        <strain evidence="3">CCUG 71848</strain>
    </source>
</reference>
<name>A0ABW3PKD2_9LACO</name>
<evidence type="ECO:0000256" key="1">
    <source>
        <dbReference type="SAM" id="MobiDB-lite"/>
    </source>
</evidence>
<dbReference type="EMBL" id="JBHTLH010000015">
    <property type="protein sequence ID" value="MFD1124768.1"/>
    <property type="molecule type" value="Genomic_DNA"/>
</dbReference>
<gene>
    <name evidence="2" type="ORF">ACFQ22_05230</name>
</gene>
<feature type="region of interest" description="Disordered" evidence="1">
    <location>
        <begin position="1"/>
        <end position="21"/>
    </location>
</feature>
<feature type="compositionally biased region" description="Basic and acidic residues" evidence="1">
    <location>
        <begin position="1"/>
        <end position="16"/>
    </location>
</feature>
<dbReference type="Proteomes" id="UP001597156">
    <property type="component" value="Unassembled WGS sequence"/>
</dbReference>